<feature type="compositionally biased region" description="Polar residues" evidence="1">
    <location>
        <begin position="1"/>
        <end position="14"/>
    </location>
</feature>
<dbReference type="AlphaFoldDB" id="A0A3P7LAF6"/>
<evidence type="ECO:0000313" key="3">
    <source>
        <dbReference type="Proteomes" id="UP000281553"/>
    </source>
</evidence>
<dbReference type="EMBL" id="UYRU01057028">
    <property type="protein sequence ID" value="VDN13674.1"/>
    <property type="molecule type" value="Genomic_DNA"/>
</dbReference>
<feature type="compositionally biased region" description="Low complexity" evidence="1">
    <location>
        <begin position="60"/>
        <end position="71"/>
    </location>
</feature>
<dbReference type="Proteomes" id="UP000281553">
    <property type="component" value="Unassembled WGS sequence"/>
</dbReference>
<feature type="region of interest" description="Disordered" evidence="1">
    <location>
        <begin position="50"/>
        <end position="158"/>
    </location>
</feature>
<proteinExistence type="predicted"/>
<protein>
    <submittedName>
        <fullName evidence="2">Uncharacterized protein</fullName>
    </submittedName>
</protein>
<name>A0A3P7LAF6_DIBLA</name>
<gene>
    <name evidence="2" type="ORF">DILT_LOCUS9505</name>
</gene>
<sequence>MLTMRSPTAWQNGQPFGMNDSVGLLSPTGDDLVAGQFDFLEDFARLDANAPLADPFDPTSTSLHSSSSMPKKSSRPPKFYIKYLTPTRKKSISAGGGGSSHNKDSKENGVAAAASELTSSRRKKKSTVNTDEESLLSCTTPRTRSVDESGSLVLPSTG</sequence>
<evidence type="ECO:0000313" key="2">
    <source>
        <dbReference type="EMBL" id="VDN13674.1"/>
    </source>
</evidence>
<accession>A0A3P7LAF6</accession>
<keyword evidence="3" id="KW-1185">Reference proteome</keyword>
<evidence type="ECO:0000256" key="1">
    <source>
        <dbReference type="SAM" id="MobiDB-lite"/>
    </source>
</evidence>
<organism evidence="2 3">
    <name type="scientific">Dibothriocephalus latus</name>
    <name type="common">Fish tapeworm</name>
    <name type="synonym">Diphyllobothrium latum</name>
    <dbReference type="NCBI Taxonomy" id="60516"/>
    <lineage>
        <taxon>Eukaryota</taxon>
        <taxon>Metazoa</taxon>
        <taxon>Spiralia</taxon>
        <taxon>Lophotrochozoa</taxon>
        <taxon>Platyhelminthes</taxon>
        <taxon>Cestoda</taxon>
        <taxon>Eucestoda</taxon>
        <taxon>Diphyllobothriidea</taxon>
        <taxon>Diphyllobothriidae</taxon>
        <taxon>Dibothriocephalus</taxon>
    </lineage>
</organism>
<reference evidence="2 3" key="1">
    <citation type="submission" date="2018-11" db="EMBL/GenBank/DDBJ databases">
        <authorList>
            <consortium name="Pathogen Informatics"/>
        </authorList>
    </citation>
    <scope>NUCLEOTIDE SEQUENCE [LARGE SCALE GENOMIC DNA]</scope>
</reference>
<feature type="region of interest" description="Disordered" evidence="1">
    <location>
        <begin position="1"/>
        <end position="27"/>
    </location>
</feature>